<accession>A0A173LNV5</accession>
<dbReference type="Gene3D" id="3.30.950.10">
    <property type="entry name" value="Methyltransferase, Cobalt-precorrin-4 Transmethylase, Domain 2"/>
    <property type="match status" value="1"/>
</dbReference>
<dbReference type="GO" id="GO:0046026">
    <property type="term" value="F:precorrin-4 C11-methyltransferase activity"/>
    <property type="evidence" value="ECO:0007669"/>
    <property type="project" value="InterPro"/>
</dbReference>
<evidence type="ECO:0000256" key="1">
    <source>
        <dbReference type="ARBA" id="ARBA00004953"/>
    </source>
</evidence>
<dbReference type="CDD" id="cd11641">
    <property type="entry name" value="Precorrin-4_C11-MT"/>
    <property type="match status" value="1"/>
</dbReference>
<keyword evidence="6" id="KW-0949">S-adenosyl-L-methionine</keyword>
<dbReference type="PROSITE" id="PS00840">
    <property type="entry name" value="SUMT_2"/>
    <property type="match status" value="1"/>
</dbReference>
<keyword evidence="3" id="KW-0169">Cobalamin biosynthesis</keyword>
<proteinExistence type="inferred from homology"/>
<comment type="pathway">
    <text evidence="1">Cofactor biosynthesis; adenosylcobalamin biosynthesis.</text>
</comment>
<evidence type="ECO:0000259" key="10">
    <source>
        <dbReference type="Pfam" id="PF00590"/>
    </source>
</evidence>
<gene>
    <name evidence="11" type="ORF">BJL86_1615</name>
</gene>
<dbReference type="SUPFAM" id="SSF53790">
    <property type="entry name" value="Tetrapyrrole methylase"/>
    <property type="match status" value="1"/>
</dbReference>
<dbReference type="STRING" id="499555.BJL86_1615"/>
<dbReference type="Pfam" id="PF02571">
    <property type="entry name" value="CbiJ"/>
    <property type="match status" value="1"/>
</dbReference>
<feature type="domain" description="Tetrapyrrole methylase" evidence="10">
    <location>
        <begin position="2"/>
        <end position="208"/>
    </location>
</feature>
<dbReference type="Pfam" id="PF00590">
    <property type="entry name" value="TP_methylase"/>
    <property type="match status" value="1"/>
</dbReference>
<dbReference type="PROSITE" id="PS51014">
    <property type="entry name" value="COBK_CBIJ"/>
    <property type="match status" value="1"/>
</dbReference>
<keyword evidence="12" id="KW-1185">Reference proteome</keyword>
<comment type="similarity">
    <text evidence="2 8">Belongs to the precorrin methyltransferase family.</text>
</comment>
<evidence type="ECO:0000256" key="3">
    <source>
        <dbReference type="ARBA" id="ARBA00022573"/>
    </source>
</evidence>
<protein>
    <submittedName>
        <fullName evidence="11">Precorrin-4 C(11)-methyltransferase</fullName>
    </submittedName>
</protein>
<dbReference type="Gene3D" id="3.40.1010.10">
    <property type="entry name" value="Cobalt-precorrin-4 Transmethylase, Domain 1"/>
    <property type="match status" value="1"/>
</dbReference>
<evidence type="ECO:0000256" key="6">
    <source>
        <dbReference type="ARBA" id="ARBA00022691"/>
    </source>
</evidence>
<dbReference type="GO" id="GO:0016994">
    <property type="term" value="F:precorrin-6A reductase activity"/>
    <property type="evidence" value="ECO:0007669"/>
    <property type="project" value="InterPro"/>
</dbReference>
<dbReference type="GO" id="GO:0009236">
    <property type="term" value="P:cobalamin biosynthetic process"/>
    <property type="evidence" value="ECO:0007669"/>
    <property type="project" value="UniProtKB-UniPathway"/>
</dbReference>
<evidence type="ECO:0000256" key="8">
    <source>
        <dbReference type="RuleBase" id="RU003960"/>
    </source>
</evidence>
<dbReference type="Proteomes" id="UP000186104">
    <property type="component" value="Chromosome"/>
</dbReference>
<feature type="compositionally biased region" description="Basic and acidic residues" evidence="9">
    <location>
        <begin position="258"/>
        <end position="267"/>
    </location>
</feature>
<evidence type="ECO:0000256" key="4">
    <source>
        <dbReference type="ARBA" id="ARBA00022603"/>
    </source>
</evidence>
<dbReference type="GO" id="GO:0032259">
    <property type="term" value="P:methylation"/>
    <property type="evidence" value="ECO:0007669"/>
    <property type="project" value="UniProtKB-KW"/>
</dbReference>
<organism evidence="11 12">
    <name type="scientific">Dietzia timorensis</name>
    <dbReference type="NCBI Taxonomy" id="499555"/>
    <lineage>
        <taxon>Bacteria</taxon>
        <taxon>Bacillati</taxon>
        <taxon>Actinomycetota</taxon>
        <taxon>Actinomycetes</taxon>
        <taxon>Mycobacteriales</taxon>
        <taxon>Dietziaceae</taxon>
        <taxon>Dietzia</taxon>
    </lineage>
</organism>
<dbReference type="InterPro" id="IPR003043">
    <property type="entry name" value="Uropor_MeTrfase_CS"/>
</dbReference>
<dbReference type="InterPro" id="IPR003723">
    <property type="entry name" value="Precorrin-6x_reduct"/>
</dbReference>
<dbReference type="AlphaFoldDB" id="A0A173LNV5"/>
<dbReference type="KEGG" id="dtm:BJL86_1615"/>
<feature type="compositionally biased region" description="Basic and acidic residues" evidence="9">
    <location>
        <begin position="296"/>
        <end position="311"/>
    </location>
</feature>
<dbReference type="PANTHER" id="PTHR36925:SF1">
    <property type="entry name" value="COBALT-PRECORRIN-6A REDUCTASE"/>
    <property type="match status" value="1"/>
</dbReference>
<evidence type="ECO:0000256" key="9">
    <source>
        <dbReference type="SAM" id="MobiDB-lite"/>
    </source>
</evidence>
<evidence type="ECO:0000313" key="12">
    <source>
        <dbReference type="Proteomes" id="UP000186104"/>
    </source>
</evidence>
<dbReference type="NCBIfam" id="NF005968">
    <property type="entry name" value="PRK08057.1-2"/>
    <property type="match status" value="1"/>
</dbReference>
<dbReference type="InterPro" id="IPR006362">
    <property type="entry name" value="Cbl_synth_CobM/CibF"/>
</dbReference>
<reference evidence="11 12" key="1">
    <citation type="submission" date="2016-06" db="EMBL/GenBank/DDBJ databases">
        <title>Complete genome sequence of a saline-alkali tolerant type strain Dietzia timorensis ID05-A0528T.</title>
        <authorList>
            <person name="Wu X."/>
        </authorList>
    </citation>
    <scope>NUCLEOTIDE SEQUENCE [LARGE SCALE GENOMIC DNA]</scope>
    <source>
        <strain evidence="11 12">ID05-A0528</strain>
    </source>
</reference>
<dbReference type="InterPro" id="IPR035996">
    <property type="entry name" value="4pyrrol_Methylase_sf"/>
</dbReference>
<dbReference type="NCBIfam" id="TIGR00715">
    <property type="entry name" value="precor6x_red"/>
    <property type="match status" value="1"/>
</dbReference>
<dbReference type="InterPro" id="IPR014776">
    <property type="entry name" value="4pyrrole_Mease_sub2"/>
</dbReference>
<evidence type="ECO:0000256" key="7">
    <source>
        <dbReference type="ARBA" id="ARBA00023002"/>
    </source>
</evidence>
<dbReference type="InterPro" id="IPR000878">
    <property type="entry name" value="4pyrrol_Mease"/>
</dbReference>
<name>A0A173LNV5_9ACTN</name>
<dbReference type="InterPro" id="IPR014777">
    <property type="entry name" value="4pyrrole_Mease_sub1"/>
</dbReference>
<keyword evidence="7" id="KW-0560">Oxidoreductase</keyword>
<evidence type="ECO:0000313" key="11">
    <source>
        <dbReference type="EMBL" id="ANI92392.1"/>
    </source>
</evidence>
<evidence type="ECO:0000256" key="5">
    <source>
        <dbReference type="ARBA" id="ARBA00022679"/>
    </source>
</evidence>
<keyword evidence="5 8" id="KW-0808">Transferase</keyword>
<evidence type="ECO:0000256" key="2">
    <source>
        <dbReference type="ARBA" id="ARBA00005879"/>
    </source>
</evidence>
<dbReference type="UniPathway" id="UPA00148"/>
<dbReference type="PROSITE" id="PS00839">
    <property type="entry name" value="SUMT_1"/>
    <property type="match status" value="1"/>
</dbReference>
<dbReference type="PANTHER" id="PTHR36925">
    <property type="entry name" value="COBALT-PRECORRIN-6A REDUCTASE"/>
    <property type="match status" value="1"/>
</dbReference>
<sequence length="633" mass="68168">MTVYFIGAGPGAADLLTVRAQRLVRSCGTCLYAGSIVPPEVLALCPPISRIINTARMPLAEIITELRDAHARGDDVARLHSGDPSLYSAISEQLDALDSYGIPWEIVPGVPAYTAAAAALRTELTIPHISQTVVLTRVDGRSTSMPEGEDLASACASGGTAVIHLAAHQAERVRDELLPVYGADAPVAVAAYVSRPEEVLLRTTLSELPEKLADAGITRTAVIMVGKVFADGVRTGKNPLVDAEGTEHSNRSFLYSDSRPRDAEGRTLCDNGEPLDTTEVEGEPTRLRPVPDAYEEAERAGREDSVEDRGSGENAEVDASQSGDEQRGSDDPVDTEEFVPEPLTATPLERTRDEVDESELAVPDPVLTPEHKAAVIDSHRHDGPPNKILILGGTAEGRKLADLITEAGLDVVTSLAGRVKRPRLPQGEVRIGGFGGPQRMGRYLMESSVDLVIDATHPFAEKISASALEASTSTGTPLLRLNRPQWTPGEGDNWLSVSSAEEAARLVQERFKRPLLTIGRQQLSAFAGDARSSYLIRCVEPPEGKLPRRYLLMFDRGPFDFDSEHSLLRRHRIDVVVTKNSGGDATAAKLEAARSLHIPVIMIERPPSPPVPTVHTVAEAAQWIVEVFGSSRV</sequence>
<keyword evidence="4 8" id="KW-0489">Methyltransferase</keyword>
<dbReference type="EMBL" id="CP015961">
    <property type="protein sequence ID" value="ANI92392.1"/>
    <property type="molecule type" value="Genomic_DNA"/>
</dbReference>
<feature type="region of interest" description="Disordered" evidence="9">
    <location>
        <begin position="236"/>
        <end position="368"/>
    </location>
</feature>